<dbReference type="GO" id="GO:0008410">
    <property type="term" value="F:CoA-transferase activity"/>
    <property type="evidence" value="ECO:0007669"/>
    <property type="project" value="InterPro"/>
</dbReference>
<dbReference type="PANTHER" id="PTHR13707">
    <property type="entry name" value="KETOACID-COENZYME A TRANSFERASE"/>
    <property type="match status" value="1"/>
</dbReference>
<proteinExistence type="predicted"/>
<dbReference type="PANTHER" id="PTHR13707:SF57">
    <property type="entry name" value="SUCCINYL-COA:3-KETOACID COENZYME A TRANSFERASE SUBUNIT B-RELATED"/>
    <property type="match status" value="1"/>
</dbReference>
<dbReference type="Gene3D" id="3.40.1080.10">
    <property type="entry name" value="Glutaconate Coenzyme A-transferase"/>
    <property type="match status" value="1"/>
</dbReference>
<protein>
    <submittedName>
        <fullName evidence="1">Uncharacterized protein</fullName>
    </submittedName>
</protein>
<dbReference type="InterPro" id="IPR037171">
    <property type="entry name" value="NagB/RpiA_transferase-like"/>
</dbReference>
<sequence>VAENGDLANWSIPGKFSPGAGGAVELAQKSRKVGVIMTHVDKYGQPKIKKQCSLPLTACGCVDRIYTDLAVIDVNERGLELIALRDEVSPDEVFEATEASLHYDATNLERF</sequence>
<dbReference type="InterPro" id="IPR004165">
    <property type="entry name" value="CoA_trans_fam_I"/>
</dbReference>
<gene>
    <name evidence="1" type="ORF">CTOB1V02_LOCUS17321</name>
</gene>
<dbReference type="EMBL" id="OB728798">
    <property type="protein sequence ID" value="CAD7239506.1"/>
    <property type="molecule type" value="Genomic_DNA"/>
</dbReference>
<dbReference type="AlphaFoldDB" id="A0A7R8WX21"/>
<evidence type="ECO:0000313" key="1">
    <source>
        <dbReference type="EMBL" id="CAD7239506.1"/>
    </source>
</evidence>
<name>A0A7R8WX21_9CRUS</name>
<dbReference type="OrthoDB" id="1933379at2759"/>
<feature type="non-terminal residue" evidence="1">
    <location>
        <position position="1"/>
    </location>
</feature>
<dbReference type="SUPFAM" id="SSF100950">
    <property type="entry name" value="NagB/RpiA/CoA transferase-like"/>
    <property type="match status" value="1"/>
</dbReference>
<accession>A0A7R8WX21</accession>
<reference evidence="1" key="1">
    <citation type="submission" date="2020-11" db="EMBL/GenBank/DDBJ databases">
        <authorList>
            <person name="Tran Van P."/>
        </authorList>
    </citation>
    <scope>NUCLEOTIDE SEQUENCE</scope>
</reference>
<organism evidence="1">
    <name type="scientific">Cyprideis torosa</name>
    <dbReference type="NCBI Taxonomy" id="163714"/>
    <lineage>
        <taxon>Eukaryota</taxon>
        <taxon>Metazoa</taxon>
        <taxon>Ecdysozoa</taxon>
        <taxon>Arthropoda</taxon>
        <taxon>Crustacea</taxon>
        <taxon>Oligostraca</taxon>
        <taxon>Ostracoda</taxon>
        <taxon>Podocopa</taxon>
        <taxon>Podocopida</taxon>
        <taxon>Cytherocopina</taxon>
        <taxon>Cytheroidea</taxon>
        <taxon>Cytherideidae</taxon>
        <taxon>Cyprideis</taxon>
    </lineage>
</organism>
<dbReference type="Pfam" id="PF01144">
    <property type="entry name" value="CoA_trans"/>
    <property type="match status" value="1"/>
</dbReference>